<accession>A0A2A6BL72</accession>
<keyword evidence="3" id="KW-0807">Transducer</keyword>
<dbReference type="GO" id="GO:0005525">
    <property type="term" value="F:GTP binding"/>
    <property type="evidence" value="ECO:0007669"/>
    <property type="project" value="UniProtKB-KW"/>
</dbReference>
<dbReference type="EnsemblMetazoa" id="PPA24406.1">
    <property type="protein sequence ID" value="PPA24406.1"/>
    <property type="gene ID" value="WBGene00113960"/>
</dbReference>
<organism evidence="5 6">
    <name type="scientific">Pristionchus pacificus</name>
    <name type="common">Parasitic nematode worm</name>
    <dbReference type="NCBI Taxonomy" id="54126"/>
    <lineage>
        <taxon>Eukaryota</taxon>
        <taxon>Metazoa</taxon>
        <taxon>Ecdysozoa</taxon>
        <taxon>Nematoda</taxon>
        <taxon>Chromadorea</taxon>
        <taxon>Rhabditida</taxon>
        <taxon>Rhabditina</taxon>
        <taxon>Diplogasteromorpha</taxon>
        <taxon>Diplogasteroidea</taxon>
        <taxon>Neodiplogasteridae</taxon>
        <taxon>Pristionchus</taxon>
    </lineage>
</organism>
<proteinExistence type="predicted"/>
<protein>
    <submittedName>
        <fullName evidence="5">Uncharacterized protein</fullName>
    </submittedName>
</protein>
<evidence type="ECO:0000313" key="6">
    <source>
        <dbReference type="Proteomes" id="UP000005239"/>
    </source>
</evidence>
<dbReference type="Proteomes" id="UP000005239">
    <property type="component" value="Unassembled WGS sequence"/>
</dbReference>
<dbReference type="PROSITE" id="PS51882">
    <property type="entry name" value="G_ALPHA"/>
    <property type="match status" value="1"/>
</dbReference>
<dbReference type="OrthoDB" id="5817230at2759"/>
<evidence type="ECO:0000256" key="4">
    <source>
        <dbReference type="PIRSR" id="PIRSR601019-1"/>
    </source>
</evidence>
<dbReference type="SUPFAM" id="SSF52540">
    <property type="entry name" value="P-loop containing nucleoside triphosphate hydrolases"/>
    <property type="match status" value="1"/>
</dbReference>
<gene>
    <name evidence="5" type="primary">WBGene00113960</name>
</gene>
<dbReference type="InterPro" id="IPR001019">
    <property type="entry name" value="Gprotein_alpha_su"/>
</dbReference>
<keyword evidence="6" id="KW-1185">Reference proteome</keyword>
<dbReference type="AlphaFoldDB" id="A0A2A6BL72"/>
<dbReference type="GO" id="GO:0031683">
    <property type="term" value="F:G-protein beta/gamma-subunit complex binding"/>
    <property type="evidence" value="ECO:0007669"/>
    <property type="project" value="InterPro"/>
</dbReference>
<feature type="binding site" evidence="4">
    <location>
        <position position="89"/>
    </location>
    <ligand>
        <name>GTP</name>
        <dbReference type="ChEBI" id="CHEBI:37565"/>
    </ligand>
</feature>
<evidence type="ECO:0000256" key="2">
    <source>
        <dbReference type="ARBA" id="ARBA00023134"/>
    </source>
</evidence>
<evidence type="ECO:0000256" key="3">
    <source>
        <dbReference type="ARBA" id="ARBA00023224"/>
    </source>
</evidence>
<evidence type="ECO:0000256" key="1">
    <source>
        <dbReference type="ARBA" id="ARBA00022741"/>
    </source>
</evidence>
<keyword evidence="2 4" id="KW-0342">GTP-binding</keyword>
<dbReference type="PANTHER" id="PTHR10218:SF245">
    <property type="entry name" value="GUANINE NUCLEOTIDE-BINDING PROTEIN ALPHA-2 SUBUNIT-RELATED"/>
    <property type="match status" value="1"/>
</dbReference>
<reference evidence="5" key="2">
    <citation type="submission" date="2022-06" db="UniProtKB">
        <authorList>
            <consortium name="EnsemblMetazoa"/>
        </authorList>
    </citation>
    <scope>IDENTIFICATION</scope>
    <source>
        <strain evidence="5">PS312</strain>
    </source>
</reference>
<name>A0A2A6BL72_PRIPA</name>
<reference evidence="6" key="1">
    <citation type="journal article" date="2008" name="Nat. Genet.">
        <title>The Pristionchus pacificus genome provides a unique perspective on nematode lifestyle and parasitism.</title>
        <authorList>
            <person name="Dieterich C."/>
            <person name="Clifton S.W."/>
            <person name="Schuster L.N."/>
            <person name="Chinwalla A."/>
            <person name="Delehaunty K."/>
            <person name="Dinkelacker I."/>
            <person name="Fulton L."/>
            <person name="Fulton R."/>
            <person name="Godfrey J."/>
            <person name="Minx P."/>
            <person name="Mitreva M."/>
            <person name="Roeseler W."/>
            <person name="Tian H."/>
            <person name="Witte H."/>
            <person name="Yang S.P."/>
            <person name="Wilson R.K."/>
            <person name="Sommer R.J."/>
        </authorList>
    </citation>
    <scope>NUCLEOTIDE SEQUENCE [LARGE SCALE GENOMIC DNA]</scope>
    <source>
        <strain evidence="6">PS312</strain>
    </source>
</reference>
<dbReference type="GO" id="GO:0003924">
    <property type="term" value="F:GTPase activity"/>
    <property type="evidence" value="ECO:0007669"/>
    <property type="project" value="InterPro"/>
</dbReference>
<dbReference type="FunFam" id="3.40.50.300:FF:000720">
    <property type="entry name" value="Guanine nucleotide-binding protein G(k) subunit alpha"/>
    <property type="match status" value="1"/>
</dbReference>
<dbReference type="SMART" id="SM00275">
    <property type="entry name" value="G_alpha"/>
    <property type="match status" value="1"/>
</dbReference>
<accession>A0A8R1YGR9</accession>
<sequence length="152" mass="17587">MVESSDTNRLIDSMALYQAIINNGYFEKTAMILFLNKTDLFMDKIKRRGIDYLFKKYKGPNTYKESIKYIEDRFRDYSEKVPYVHYTCATDTNQVELVIKSVVDSILKSTLAIMGVCSSHYQHGIVEVARNHAWTEDLPSHVTAALKDLNYL</sequence>
<dbReference type="Pfam" id="PF00503">
    <property type="entry name" value="G-alpha"/>
    <property type="match status" value="1"/>
</dbReference>
<dbReference type="Gene3D" id="3.40.50.300">
    <property type="entry name" value="P-loop containing nucleotide triphosphate hydrolases"/>
    <property type="match status" value="1"/>
</dbReference>
<keyword evidence="1 4" id="KW-0547">Nucleotide-binding</keyword>
<dbReference type="InterPro" id="IPR027417">
    <property type="entry name" value="P-loop_NTPase"/>
</dbReference>
<dbReference type="PANTHER" id="PTHR10218">
    <property type="entry name" value="GTP-BINDING PROTEIN ALPHA SUBUNIT"/>
    <property type="match status" value="1"/>
</dbReference>
<dbReference type="GO" id="GO:0007186">
    <property type="term" value="P:G protein-coupled receptor signaling pathway"/>
    <property type="evidence" value="ECO:0007669"/>
    <property type="project" value="InterPro"/>
</dbReference>
<evidence type="ECO:0000313" key="5">
    <source>
        <dbReference type="EnsemblMetazoa" id="PPA24406.1"/>
    </source>
</evidence>
<feature type="binding site" evidence="4">
    <location>
        <begin position="36"/>
        <end position="39"/>
    </location>
    <ligand>
        <name>GTP</name>
        <dbReference type="ChEBI" id="CHEBI:37565"/>
    </ligand>
</feature>